<dbReference type="Proteomes" id="UP001152803">
    <property type="component" value="Unassembled WGS sequence"/>
</dbReference>
<keyword evidence="3" id="KW-1185">Reference proteome</keyword>
<evidence type="ECO:0000313" key="3">
    <source>
        <dbReference type="Proteomes" id="UP001152803"/>
    </source>
</evidence>
<evidence type="ECO:0000313" key="2">
    <source>
        <dbReference type="EMBL" id="KAJ8284034.1"/>
    </source>
</evidence>
<dbReference type="AlphaFoldDB" id="A0A9Q1DYQ0"/>
<protein>
    <submittedName>
        <fullName evidence="2">Uncharacterized protein</fullName>
    </submittedName>
</protein>
<feature type="non-terminal residue" evidence="2">
    <location>
        <position position="58"/>
    </location>
</feature>
<name>A0A9Q1DYQ0_CONCO</name>
<feature type="region of interest" description="Disordered" evidence="1">
    <location>
        <begin position="39"/>
        <end position="58"/>
    </location>
</feature>
<reference evidence="2" key="1">
    <citation type="journal article" date="2023" name="Science">
        <title>Genome structures resolve the early diversification of teleost fishes.</title>
        <authorList>
            <person name="Parey E."/>
            <person name="Louis A."/>
            <person name="Montfort J."/>
            <person name="Bouchez O."/>
            <person name="Roques C."/>
            <person name="Iampietro C."/>
            <person name="Lluch J."/>
            <person name="Castinel A."/>
            <person name="Donnadieu C."/>
            <person name="Desvignes T."/>
            <person name="Floi Bucao C."/>
            <person name="Jouanno E."/>
            <person name="Wen M."/>
            <person name="Mejri S."/>
            <person name="Dirks R."/>
            <person name="Jansen H."/>
            <person name="Henkel C."/>
            <person name="Chen W.J."/>
            <person name="Zahm M."/>
            <person name="Cabau C."/>
            <person name="Klopp C."/>
            <person name="Thompson A.W."/>
            <person name="Robinson-Rechavi M."/>
            <person name="Braasch I."/>
            <person name="Lecointre G."/>
            <person name="Bobe J."/>
            <person name="Postlethwait J.H."/>
            <person name="Berthelot C."/>
            <person name="Roest Crollius H."/>
            <person name="Guiguen Y."/>
        </authorList>
    </citation>
    <scope>NUCLEOTIDE SEQUENCE</scope>
    <source>
        <strain evidence="2">Concon-B</strain>
    </source>
</reference>
<accession>A0A9Q1DYQ0</accession>
<evidence type="ECO:0000256" key="1">
    <source>
        <dbReference type="SAM" id="MobiDB-lite"/>
    </source>
</evidence>
<gene>
    <name evidence="2" type="ORF">COCON_G00028840</name>
</gene>
<comment type="caution">
    <text evidence="2">The sequence shown here is derived from an EMBL/GenBank/DDBJ whole genome shotgun (WGS) entry which is preliminary data.</text>
</comment>
<sequence length="58" mass="6518">MFSMRFCVNSPAGIFPSFSVDPSYCIKKDCKAGCSSCVDTEDSTIPRQQMSCEREQLR</sequence>
<proteinExistence type="predicted"/>
<organism evidence="2 3">
    <name type="scientific">Conger conger</name>
    <name type="common">Conger eel</name>
    <name type="synonym">Muraena conger</name>
    <dbReference type="NCBI Taxonomy" id="82655"/>
    <lineage>
        <taxon>Eukaryota</taxon>
        <taxon>Metazoa</taxon>
        <taxon>Chordata</taxon>
        <taxon>Craniata</taxon>
        <taxon>Vertebrata</taxon>
        <taxon>Euteleostomi</taxon>
        <taxon>Actinopterygii</taxon>
        <taxon>Neopterygii</taxon>
        <taxon>Teleostei</taxon>
        <taxon>Anguilliformes</taxon>
        <taxon>Congridae</taxon>
        <taxon>Conger</taxon>
    </lineage>
</organism>
<dbReference type="EMBL" id="JAFJMO010000002">
    <property type="protein sequence ID" value="KAJ8284034.1"/>
    <property type="molecule type" value="Genomic_DNA"/>
</dbReference>